<proteinExistence type="inferred from homology"/>
<dbReference type="PANTHER" id="PTHR11727:SF7">
    <property type="entry name" value="DIMETHYLADENOSINE TRANSFERASE-RELATED"/>
    <property type="match status" value="1"/>
</dbReference>
<keyword evidence="4 7" id="KW-0949">S-adenosyl-L-methionine</keyword>
<reference evidence="9 10" key="1">
    <citation type="journal article" date="2012" name="Int. J. Syst. Evol. Microbiol.">
        <title>Characterization of Tetragenococcus strains from sugar thick juice reveals a novel species, Tetragenococcus osmophilus sp. nov., and divides Tetragenococcus halophilus into two subspecies, T. halophilus subsp. halophilus subsp. nov. and T. halophilus subsp. flandriensis subsp. nov.</title>
        <authorList>
            <person name="Juste A."/>
            <person name="Van Trappen S."/>
            <person name="Verreth C."/>
            <person name="Cleenwerck I."/>
            <person name="De Vos P."/>
            <person name="Lievens B."/>
            <person name="Willems K.A."/>
        </authorList>
    </citation>
    <scope>NUCLEOTIDE SEQUENCE [LARGE SCALE GENOMIC DNA]</scope>
    <source>
        <strain evidence="9 10">LMG 26042</strain>
    </source>
</reference>
<evidence type="ECO:0000313" key="9">
    <source>
        <dbReference type="EMBL" id="AYW49148.1"/>
    </source>
</evidence>
<protein>
    <recommendedName>
        <fullName evidence="1">23S rRNA (adenine(2085)-N(6))-dimethyltransferase</fullName>
        <ecNumber evidence="1">2.1.1.184</ecNumber>
    </recommendedName>
</protein>
<sequence length="246" mass="28933">MDKKNPKNAQNFITSTKVCKDILSYTNINKNDHVLEIGSGKGHFTNELLKISGFVTAIEIEDRLYNMTKNMTSTSDNIEVLNHDILKFNFHKYDVQKIFGNIPFNISTDIIKKITFESHSKYHYLIVEYGFAKRLLDMHRALGLLLMLEVDVKMIKKIARVHFHPQPKTDSVLILLERHSPLVLKKDYNIYKDFVYSWVNKEYRKLFTTNQFKKAVKYAKINDLNKVTKEQFISIFNSYMLFNGYN</sequence>
<feature type="domain" description="Ribosomal RNA adenine methylase transferase N-terminal" evidence="8">
    <location>
        <begin position="18"/>
        <end position="180"/>
    </location>
</feature>
<feature type="binding site" evidence="7">
    <location>
        <position position="11"/>
    </location>
    <ligand>
        <name>S-adenosyl-L-methionine</name>
        <dbReference type="ChEBI" id="CHEBI:59789"/>
    </ligand>
</feature>
<dbReference type="Pfam" id="PF00398">
    <property type="entry name" value="RrnaAD"/>
    <property type="match status" value="1"/>
</dbReference>
<evidence type="ECO:0000256" key="4">
    <source>
        <dbReference type="ARBA" id="ARBA00022691"/>
    </source>
</evidence>
<dbReference type="EC" id="2.1.1.184" evidence="1"/>
<dbReference type="PROSITE" id="PS51689">
    <property type="entry name" value="SAM_RNA_A_N6_MT"/>
    <property type="match status" value="1"/>
</dbReference>
<gene>
    <name evidence="9" type="primary">erm-23S_rRNA</name>
    <name evidence="9" type="ORF">C7H83_00740</name>
</gene>
<evidence type="ECO:0000259" key="8">
    <source>
        <dbReference type="SMART" id="SM00650"/>
    </source>
</evidence>
<dbReference type="GO" id="GO:0052910">
    <property type="term" value="F:23S rRNA (adenine(2085)-N(6))-dimethyltransferase activity"/>
    <property type="evidence" value="ECO:0007669"/>
    <property type="project" value="UniProtKB-EC"/>
</dbReference>
<dbReference type="EMBL" id="CP027768">
    <property type="protein sequence ID" value="AYW49148.1"/>
    <property type="molecule type" value="Genomic_DNA"/>
</dbReference>
<dbReference type="CDD" id="cd02440">
    <property type="entry name" value="AdoMet_MTases"/>
    <property type="match status" value="1"/>
</dbReference>
<organism evidence="9 10">
    <name type="scientific">Tetragenococcus halophilus</name>
    <name type="common">Pediococcus halophilus</name>
    <dbReference type="NCBI Taxonomy" id="51669"/>
    <lineage>
        <taxon>Bacteria</taxon>
        <taxon>Bacillati</taxon>
        <taxon>Bacillota</taxon>
        <taxon>Bacilli</taxon>
        <taxon>Lactobacillales</taxon>
        <taxon>Enterococcaceae</taxon>
        <taxon>Tetragenococcus</taxon>
    </lineage>
</organism>
<dbReference type="Gene3D" id="3.40.50.150">
    <property type="entry name" value="Vaccinia Virus protein VP39"/>
    <property type="match status" value="1"/>
</dbReference>
<dbReference type="SUPFAM" id="SSF53335">
    <property type="entry name" value="S-adenosyl-L-methionine-dependent methyltransferases"/>
    <property type="match status" value="1"/>
</dbReference>
<dbReference type="InterPro" id="IPR029063">
    <property type="entry name" value="SAM-dependent_MTases_sf"/>
</dbReference>
<evidence type="ECO:0000256" key="7">
    <source>
        <dbReference type="PROSITE-ProRule" id="PRU01026"/>
    </source>
</evidence>
<evidence type="ECO:0000256" key="1">
    <source>
        <dbReference type="ARBA" id="ARBA00012304"/>
    </source>
</evidence>
<evidence type="ECO:0000256" key="5">
    <source>
        <dbReference type="ARBA" id="ARBA00022884"/>
    </source>
</evidence>
<keyword evidence="2 7" id="KW-0489">Methyltransferase</keyword>
<dbReference type="NCBIfam" id="NF000499">
    <property type="entry name" value="Erm23S_rRNA_broad"/>
    <property type="match status" value="1"/>
</dbReference>
<dbReference type="SMART" id="SM00650">
    <property type="entry name" value="rADc"/>
    <property type="match status" value="1"/>
</dbReference>
<comment type="similarity">
    <text evidence="7">Belongs to the class I-like SAM-binding methyltransferase superfamily. rRNA adenine N(6)-methyltransferase family.</text>
</comment>
<keyword evidence="5 7" id="KW-0694">RNA-binding</keyword>
<dbReference type="InterPro" id="IPR001737">
    <property type="entry name" value="KsgA/Erm"/>
</dbReference>
<accession>A0A3G5FGA2</accession>
<dbReference type="GO" id="GO:0003723">
    <property type="term" value="F:RNA binding"/>
    <property type="evidence" value="ECO:0007669"/>
    <property type="project" value="UniProtKB-UniRule"/>
</dbReference>
<feature type="binding site" evidence="7">
    <location>
        <position position="101"/>
    </location>
    <ligand>
        <name>S-adenosyl-L-methionine</name>
        <dbReference type="ChEBI" id="CHEBI:59789"/>
    </ligand>
</feature>
<keyword evidence="3 7" id="KW-0808">Transferase</keyword>
<feature type="binding site" evidence="7">
    <location>
        <position position="38"/>
    </location>
    <ligand>
        <name>S-adenosyl-L-methionine</name>
        <dbReference type="ChEBI" id="CHEBI:59789"/>
    </ligand>
</feature>
<evidence type="ECO:0000313" key="10">
    <source>
        <dbReference type="Proteomes" id="UP000280475"/>
    </source>
</evidence>
<evidence type="ECO:0000256" key="2">
    <source>
        <dbReference type="ARBA" id="ARBA00022603"/>
    </source>
</evidence>
<dbReference type="RefSeq" id="WP_103083567.1">
    <property type="nucleotide sequence ID" value="NZ_BKBJ01000005.1"/>
</dbReference>
<evidence type="ECO:0000256" key="6">
    <source>
        <dbReference type="ARBA" id="ARBA00049167"/>
    </source>
</evidence>
<feature type="binding site" evidence="7">
    <location>
        <position position="13"/>
    </location>
    <ligand>
        <name>S-adenosyl-L-methionine</name>
        <dbReference type="ChEBI" id="CHEBI:59789"/>
    </ligand>
</feature>
<comment type="catalytic activity">
    <reaction evidence="6">
        <text>adenosine(2085) in 23S rRNA + 2 S-adenosyl-L-methionine = N(6)-dimethyladenosine(2085) in 23S rRNA + 2 S-adenosyl-L-homocysteine + 2 H(+)</text>
        <dbReference type="Rhea" id="RHEA:42784"/>
        <dbReference type="Rhea" id="RHEA-COMP:10237"/>
        <dbReference type="Rhea" id="RHEA-COMP:10238"/>
        <dbReference type="ChEBI" id="CHEBI:15378"/>
        <dbReference type="ChEBI" id="CHEBI:57856"/>
        <dbReference type="ChEBI" id="CHEBI:59789"/>
        <dbReference type="ChEBI" id="CHEBI:74411"/>
        <dbReference type="ChEBI" id="CHEBI:74493"/>
        <dbReference type="EC" id="2.1.1.184"/>
    </reaction>
</comment>
<dbReference type="PANTHER" id="PTHR11727">
    <property type="entry name" value="DIMETHYLADENOSINE TRANSFERASE"/>
    <property type="match status" value="1"/>
</dbReference>
<dbReference type="GO" id="GO:0000179">
    <property type="term" value="F:rRNA (adenine-N6,N6-)-dimethyltransferase activity"/>
    <property type="evidence" value="ECO:0007669"/>
    <property type="project" value="UniProtKB-UniRule"/>
</dbReference>
<dbReference type="AlphaFoldDB" id="A0A3G5FGA2"/>
<dbReference type="InterPro" id="IPR023165">
    <property type="entry name" value="rRNA_Ade_diMease-like_C"/>
</dbReference>
<feature type="binding site" evidence="7">
    <location>
        <position position="59"/>
    </location>
    <ligand>
        <name>S-adenosyl-L-methionine</name>
        <dbReference type="ChEBI" id="CHEBI:59789"/>
    </ligand>
</feature>
<dbReference type="Gene3D" id="1.10.8.100">
    <property type="entry name" value="Ribosomal RNA adenine dimethylase-like, domain 2"/>
    <property type="match status" value="1"/>
</dbReference>
<dbReference type="InterPro" id="IPR020598">
    <property type="entry name" value="rRNA_Ade_methylase_Trfase_N"/>
</dbReference>
<dbReference type="Proteomes" id="UP000280475">
    <property type="component" value="Chromosome"/>
</dbReference>
<evidence type="ECO:0000256" key="3">
    <source>
        <dbReference type="ARBA" id="ARBA00022679"/>
    </source>
</evidence>
<name>A0A3G5FGA2_TETHA</name>
<feature type="binding site" evidence="7">
    <location>
        <position position="84"/>
    </location>
    <ligand>
        <name>S-adenosyl-L-methionine</name>
        <dbReference type="ChEBI" id="CHEBI:59789"/>
    </ligand>
</feature>